<dbReference type="EMBL" id="JBANRG010000013">
    <property type="protein sequence ID" value="KAK7461421.1"/>
    <property type="molecule type" value="Genomic_DNA"/>
</dbReference>
<evidence type="ECO:0000313" key="1">
    <source>
        <dbReference type="EMBL" id="KAK7461421.1"/>
    </source>
</evidence>
<dbReference type="PANTHER" id="PTHR46579">
    <property type="entry name" value="F5/8 TYPE C DOMAIN-CONTAINING PROTEIN-RELATED"/>
    <property type="match status" value="1"/>
</dbReference>
<sequence>MRLILNIVDLLMNHWQGKFECDVDLGDCHTLWDWAVLQGDIWKIHGGEVAACRSRLPGSFDCPPRNPAEKINSGYKAWEWLLYIFGLGPGLLYGILPEKYWKLFCKLVAGFHIMNQKIIQHQQLRRGHQLLIDFTWEYEELYYQRKVSHLYFCRQSVHRLSHLGPEVGQIGPPISYSQWTMEGSIGSFTWEIRLDSIPYANLSAWCVKHAQKGALIAMVPSLDPNHGQENRIPQYAKALGDEYILLHPVAKTSYFLDEAERNVLLSYVDCYYPGHIYNQNTTSPSVVKWSRLHLPNGQVARSVYKEREKVTDIQMAQNVKIHKENGKTEFGEVQYYFRMCIETFDTEEEREEKMQTLAMISQYSDPDTDLLAASSGTVISCLYQRQDLVVYPVKLIKAVVAMIPHSQLSEGVMGQAWKECVFVVEKPGLDVAEVSGAEEDLYDN</sequence>
<protein>
    <submittedName>
        <fullName evidence="1">Uncharacterized protein</fullName>
    </submittedName>
</protein>
<organism evidence="1 2">
    <name type="scientific">Marasmiellus scandens</name>
    <dbReference type="NCBI Taxonomy" id="2682957"/>
    <lineage>
        <taxon>Eukaryota</taxon>
        <taxon>Fungi</taxon>
        <taxon>Dikarya</taxon>
        <taxon>Basidiomycota</taxon>
        <taxon>Agaricomycotina</taxon>
        <taxon>Agaricomycetes</taxon>
        <taxon>Agaricomycetidae</taxon>
        <taxon>Agaricales</taxon>
        <taxon>Marasmiineae</taxon>
        <taxon>Omphalotaceae</taxon>
        <taxon>Marasmiellus</taxon>
    </lineage>
</organism>
<dbReference type="Proteomes" id="UP001498398">
    <property type="component" value="Unassembled WGS sequence"/>
</dbReference>
<evidence type="ECO:0000313" key="2">
    <source>
        <dbReference type="Proteomes" id="UP001498398"/>
    </source>
</evidence>
<accession>A0ABR1JGW7</accession>
<dbReference type="PANTHER" id="PTHR46579:SF1">
    <property type="entry name" value="F5_8 TYPE C DOMAIN-CONTAINING PROTEIN"/>
    <property type="match status" value="1"/>
</dbReference>
<comment type="caution">
    <text evidence="1">The sequence shown here is derived from an EMBL/GenBank/DDBJ whole genome shotgun (WGS) entry which is preliminary data.</text>
</comment>
<name>A0ABR1JGW7_9AGAR</name>
<keyword evidence="2" id="KW-1185">Reference proteome</keyword>
<gene>
    <name evidence="1" type="ORF">VKT23_008599</name>
</gene>
<reference evidence="1 2" key="1">
    <citation type="submission" date="2024-01" db="EMBL/GenBank/DDBJ databases">
        <title>A draft genome for the cacao thread blight pathogen Marasmiellus scandens.</title>
        <authorList>
            <person name="Baruah I.K."/>
            <person name="Leung J."/>
            <person name="Bukari Y."/>
            <person name="Amoako-Attah I."/>
            <person name="Meinhardt L.W."/>
            <person name="Bailey B.A."/>
            <person name="Cohen S.P."/>
        </authorList>
    </citation>
    <scope>NUCLEOTIDE SEQUENCE [LARGE SCALE GENOMIC DNA]</scope>
    <source>
        <strain evidence="1 2">GH-19</strain>
    </source>
</reference>
<proteinExistence type="predicted"/>